<keyword evidence="4" id="KW-1185">Reference proteome</keyword>
<organism evidence="3 4">
    <name type="scientific">Rhodovibrio salinarum</name>
    <dbReference type="NCBI Taxonomy" id="1087"/>
    <lineage>
        <taxon>Bacteria</taxon>
        <taxon>Pseudomonadati</taxon>
        <taxon>Pseudomonadota</taxon>
        <taxon>Alphaproteobacteria</taxon>
        <taxon>Rhodospirillales</taxon>
        <taxon>Rhodovibrionaceae</taxon>
        <taxon>Rhodovibrio</taxon>
    </lineage>
</organism>
<keyword evidence="2" id="KW-0472">Membrane</keyword>
<reference evidence="3" key="2">
    <citation type="journal article" date="2020" name="Microorganisms">
        <title>Osmotic Adaptation and Compatible Solute Biosynthesis of Phototrophic Bacteria as Revealed from Genome Analyses.</title>
        <authorList>
            <person name="Imhoff J.F."/>
            <person name="Rahn T."/>
            <person name="Kunzel S."/>
            <person name="Keller A."/>
            <person name="Neulinger S.C."/>
        </authorList>
    </citation>
    <scope>NUCLEOTIDE SEQUENCE</scope>
    <source>
        <strain evidence="3">DSM 9154</strain>
    </source>
</reference>
<feature type="region of interest" description="Disordered" evidence="1">
    <location>
        <begin position="1"/>
        <end position="72"/>
    </location>
</feature>
<reference evidence="3" key="1">
    <citation type="submission" date="2017-08" db="EMBL/GenBank/DDBJ databases">
        <authorList>
            <person name="Imhoff J.F."/>
            <person name="Rahn T."/>
            <person name="Kuenzel S."/>
            <person name="Neulinger S.C."/>
        </authorList>
    </citation>
    <scope>NUCLEOTIDE SEQUENCE</scope>
    <source>
        <strain evidence="3">DSM 9154</strain>
    </source>
</reference>
<name>A0A934QL32_9PROT</name>
<dbReference type="AlphaFoldDB" id="A0A934QL32"/>
<evidence type="ECO:0000256" key="2">
    <source>
        <dbReference type="SAM" id="Phobius"/>
    </source>
</evidence>
<dbReference type="EMBL" id="NRRE01000028">
    <property type="protein sequence ID" value="MBK1698570.1"/>
    <property type="molecule type" value="Genomic_DNA"/>
</dbReference>
<keyword evidence="2" id="KW-0812">Transmembrane</keyword>
<feature type="transmembrane region" description="Helical" evidence="2">
    <location>
        <begin position="688"/>
        <end position="709"/>
    </location>
</feature>
<keyword evidence="2" id="KW-1133">Transmembrane helix</keyword>
<gene>
    <name evidence="3" type="ORF">CKO21_15080</name>
</gene>
<dbReference type="Proteomes" id="UP000778970">
    <property type="component" value="Unassembled WGS sequence"/>
</dbReference>
<evidence type="ECO:0008006" key="5">
    <source>
        <dbReference type="Google" id="ProtNLM"/>
    </source>
</evidence>
<feature type="compositionally biased region" description="Basic and acidic residues" evidence="1">
    <location>
        <begin position="27"/>
        <end position="45"/>
    </location>
</feature>
<protein>
    <recommendedName>
        <fullName evidence="5">Protein kinase domain-containing protein</fullName>
    </recommendedName>
</protein>
<dbReference type="SUPFAM" id="SSF56112">
    <property type="entry name" value="Protein kinase-like (PK-like)"/>
    <property type="match status" value="1"/>
</dbReference>
<dbReference type="Gene3D" id="1.10.510.10">
    <property type="entry name" value="Transferase(Phosphotransferase) domain 1"/>
    <property type="match status" value="1"/>
</dbReference>
<accession>A0A934QL32</accession>
<dbReference type="InterPro" id="IPR011009">
    <property type="entry name" value="Kinase-like_dom_sf"/>
</dbReference>
<evidence type="ECO:0000256" key="1">
    <source>
        <dbReference type="SAM" id="MobiDB-lite"/>
    </source>
</evidence>
<comment type="caution">
    <text evidence="3">The sequence shown here is derived from an EMBL/GenBank/DDBJ whole genome shotgun (WGS) entry which is preliminary data.</text>
</comment>
<evidence type="ECO:0000313" key="4">
    <source>
        <dbReference type="Proteomes" id="UP000778970"/>
    </source>
</evidence>
<proteinExistence type="predicted"/>
<feature type="compositionally biased region" description="Low complexity" evidence="1">
    <location>
        <begin position="1"/>
        <end position="26"/>
    </location>
</feature>
<dbReference type="RefSeq" id="WP_027289569.1">
    <property type="nucleotide sequence ID" value="NZ_NRRE01000028.1"/>
</dbReference>
<sequence>MSEAATKETAGTGAAATDGTTDAAAESPKREQPKADKPKAEKARPESGATKGGPRETHLGKHITIDLTTRLPELDRPTAQAFAASDSRTPTEQVFVLICDPKVPPRLEALHGLAKVRGVALMIPIDWGPVVWGGGERRYAICYDRPVDPVLAPSGDEIPTMREDQLVERVLRPAYRTLREVYARGLTHRAISAANVYCADAGNGPCMLGECASAPAGMTQPAVYEPIDGGQALAVGRGAGTITDDLYALGVLMALILRGNDPFSKADPATIVAQKIAKGSYAALMGQARVSLTLMEPLRGLLCDRVDERWTLQQLETWLNGRRQSPKQASLPTKARRAFTFQGRDYWTAPSLAHALANNWTEALRVLSSGDLVRWAERSLPDEKQSKALAAALASTQFGDGGDDRSLARALVTLDPAGPIRLRGFAARVDAIAQAFALGFENRDRRTAFIEVLRSKLPERWLEAQPQQRPDHPQVLQQFERMLWYIERDQPGYGMERVLYEYNPGWPCQSPLLAESYVCEVGELLPALERRAEQDVPDASPVDRHVAAFCGANMKPAPDRLIQGLGDPSAANRAQAVVALLADLQRRYGPDQLPALCEWVARQLSPLTDSLHNRQVREKVKRRIERAVKSGSLAELRAAAADPELRRRDKEAFQHAKAQYGQLARDIAWLEEGGLTSAANVARSTRSVATAVSAITSGLIVMLVSIVYAL</sequence>
<evidence type="ECO:0000313" key="3">
    <source>
        <dbReference type="EMBL" id="MBK1698570.1"/>
    </source>
</evidence>